<keyword evidence="3" id="KW-1185">Reference proteome</keyword>
<protein>
    <submittedName>
        <fullName evidence="2">Uncharacterized protein</fullName>
    </submittedName>
</protein>
<comment type="caution">
    <text evidence="2">The sequence shown here is derived from an EMBL/GenBank/DDBJ whole genome shotgun (WGS) entry which is preliminary data.</text>
</comment>
<dbReference type="EMBL" id="JABFAJ010000019">
    <property type="protein sequence ID" value="NNU27975.1"/>
    <property type="molecule type" value="Genomic_DNA"/>
</dbReference>
<evidence type="ECO:0000313" key="2">
    <source>
        <dbReference type="EMBL" id="NNU27975.1"/>
    </source>
</evidence>
<dbReference type="Proteomes" id="UP000557204">
    <property type="component" value="Unassembled WGS sequence"/>
</dbReference>
<feature type="region of interest" description="Disordered" evidence="1">
    <location>
        <begin position="44"/>
        <end position="83"/>
    </location>
</feature>
<gene>
    <name evidence="2" type="ORF">HLI28_10525</name>
</gene>
<evidence type="ECO:0000256" key="1">
    <source>
        <dbReference type="SAM" id="MobiDB-lite"/>
    </source>
</evidence>
<evidence type="ECO:0000313" key="3">
    <source>
        <dbReference type="Proteomes" id="UP000557204"/>
    </source>
</evidence>
<proteinExistence type="predicted"/>
<sequence length="83" mass="9566">MKGDELAALVALRDRLARQIDETNSARDVAALSRMLDRVLERIGQQQRDAGKRQQPGHRTKKDEIAERRRQREAERRAKFGNG</sequence>
<accession>A0A849K873</accession>
<feature type="compositionally biased region" description="Basic and acidic residues" evidence="1">
    <location>
        <begin position="61"/>
        <end position="83"/>
    </location>
</feature>
<dbReference type="AlphaFoldDB" id="A0A849K873"/>
<organism evidence="2 3">
    <name type="scientific">Isoptericola sediminis</name>
    <dbReference type="NCBI Taxonomy" id="2733572"/>
    <lineage>
        <taxon>Bacteria</taxon>
        <taxon>Bacillati</taxon>
        <taxon>Actinomycetota</taxon>
        <taxon>Actinomycetes</taxon>
        <taxon>Micrococcales</taxon>
        <taxon>Promicromonosporaceae</taxon>
        <taxon>Isoptericola</taxon>
    </lineage>
</organism>
<name>A0A849K873_9MICO</name>
<reference evidence="2 3" key="1">
    <citation type="submission" date="2020-05" db="EMBL/GenBank/DDBJ databases">
        <title>Genome sequence of Isoptericola sp. JC619 isolated from Chilika lagoon, India.</title>
        <authorList>
            <person name="Kumar D."/>
            <person name="Appam K."/>
            <person name="Gandham S."/>
            <person name="Uppada J."/>
            <person name="Sasikala C."/>
            <person name="Venkata Ramana C."/>
        </authorList>
    </citation>
    <scope>NUCLEOTIDE SEQUENCE [LARGE SCALE GENOMIC DNA]</scope>
    <source>
        <strain evidence="2 3">JC619</strain>
    </source>
</reference>
<dbReference type="RefSeq" id="WP_171247479.1">
    <property type="nucleotide sequence ID" value="NZ_JABFAJ010000019.1"/>
</dbReference>